<evidence type="ECO:0000313" key="2">
    <source>
        <dbReference type="EMBL" id="ASJ08850.1"/>
    </source>
</evidence>
<dbReference type="GO" id="GO:0006536">
    <property type="term" value="P:glutamate metabolic process"/>
    <property type="evidence" value="ECO:0007669"/>
    <property type="project" value="TreeGrafter"/>
</dbReference>
<evidence type="ECO:0000313" key="3">
    <source>
        <dbReference type="Proteomes" id="UP000250125"/>
    </source>
</evidence>
<dbReference type="RefSeq" id="WP_088856086.1">
    <property type="nucleotide sequence ID" value="NZ_CP015103.1"/>
</dbReference>
<protein>
    <recommendedName>
        <fullName evidence="1">D-glutamate cyclase-like C-terminal domain-containing protein</fullName>
    </recommendedName>
</protein>
<feature type="domain" description="D-glutamate cyclase-like C-terminal" evidence="1">
    <location>
        <begin position="3"/>
        <end position="260"/>
    </location>
</feature>
<dbReference type="AlphaFoldDB" id="A0A2Z2MY01"/>
<name>A0A2Z2MY01_9EURY</name>
<dbReference type="PANTHER" id="PTHR32022:SF10">
    <property type="entry name" value="D-GLUTAMATE CYCLASE, MITOCHONDRIAL"/>
    <property type="match status" value="1"/>
</dbReference>
<dbReference type="EMBL" id="CP015103">
    <property type="protein sequence ID" value="ASJ08850.1"/>
    <property type="molecule type" value="Genomic_DNA"/>
</dbReference>
<dbReference type="Proteomes" id="UP000250125">
    <property type="component" value="Chromosome"/>
</dbReference>
<evidence type="ECO:0000259" key="1">
    <source>
        <dbReference type="Pfam" id="PF14336"/>
    </source>
</evidence>
<dbReference type="OrthoDB" id="86109at2157"/>
<dbReference type="GeneID" id="33317827"/>
<reference evidence="2 3" key="1">
    <citation type="submission" date="2016-04" db="EMBL/GenBank/DDBJ databases">
        <title>Complete genome sequence of Thermococcus siculi type strain RG-20.</title>
        <authorList>
            <person name="Oger P.M."/>
        </authorList>
    </citation>
    <scope>NUCLEOTIDE SEQUENCE [LARGE SCALE GENOMIC DNA]</scope>
    <source>
        <strain evidence="2 3">RG-20</strain>
    </source>
</reference>
<accession>A0A2Z2MY01</accession>
<organism evidence="2 3">
    <name type="scientific">Thermococcus siculi</name>
    <dbReference type="NCBI Taxonomy" id="72803"/>
    <lineage>
        <taxon>Archaea</taxon>
        <taxon>Methanobacteriati</taxon>
        <taxon>Methanobacteriota</taxon>
        <taxon>Thermococci</taxon>
        <taxon>Thermococcales</taxon>
        <taxon>Thermococcaceae</taxon>
        <taxon>Thermococcus</taxon>
    </lineage>
</organism>
<keyword evidence="3" id="KW-1185">Reference proteome</keyword>
<dbReference type="InterPro" id="IPR025504">
    <property type="entry name" value="GLUCM_C"/>
</dbReference>
<dbReference type="PANTHER" id="PTHR32022">
    <property type="entry name" value="D-GLUTAMATE CYCLASE, MITOCHONDRIAL"/>
    <property type="match status" value="1"/>
</dbReference>
<dbReference type="Gene3D" id="3.90.1640.20">
    <property type="entry name" value="TON_0340"/>
    <property type="match status" value="1"/>
</dbReference>
<sequence length="269" mass="28675">MIAHLINTDVGNRGVIGVYLDYRRENPNFLHNSAKMLLDNYGRVLIVTGFPIPPMMRAETDGPPGALALAKAVGAIGGRAEILTYPEVGEALKPFGVDIVDNPEISDYSLVIAVETPGRTAHGKYYSMSGMEITRGAFDWAVLEARKLGIPTVGIGDGGNEAGMGRIRDLIVRHVPHGERIASTVETDELILSAVSNWGAYGLVAEVSIEFGKNLLAGWDEGNVVRAMSGAGLIDGVSKTLAPTVDGISLEVHEGMVELLKSLIDEALR</sequence>
<dbReference type="Pfam" id="PF14336">
    <property type="entry name" value="GLUCM-like_C"/>
    <property type="match status" value="1"/>
</dbReference>
<gene>
    <name evidence="2" type="ORF">A3L11_06275</name>
</gene>
<dbReference type="KEGG" id="tsl:A3L11_06275"/>
<dbReference type="GO" id="GO:0047820">
    <property type="term" value="F:D-glutamate cyclase activity"/>
    <property type="evidence" value="ECO:0007669"/>
    <property type="project" value="TreeGrafter"/>
</dbReference>
<proteinExistence type="predicted"/>